<keyword evidence="2" id="KW-1185">Reference proteome</keyword>
<dbReference type="Proteomes" id="UP000297729">
    <property type="component" value="Unassembled WGS sequence"/>
</dbReference>
<sequence>MDADLLENWLRARSIARGLPQPVPDRGALRVDTGQPHEKRRYVFAGPSPRITELARDIIEPHVYIKMCGPAPLLQSLVPPRWLPQPGGYMMVKEPGRNPVPSLPLGYRLQVVTEFPLTTVRIFADDDTLAASGYAVEYGDVFIYDRIATDLAHQHQGLGAAVMAALGTAQQSQAARRVLVATEAGRRLYSTLGWTLHSHYSTVALKPPF</sequence>
<gene>
    <name evidence="1" type="ORF">E4L98_08620</name>
</gene>
<dbReference type="InterPro" id="IPR016181">
    <property type="entry name" value="Acyl_CoA_acyltransferase"/>
</dbReference>
<evidence type="ECO:0000313" key="1">
    <source>
        <dbReference type="EMBL" id="TFW26293.1"/>
    </source>
</evidence>
<dbReference type="GO" id="GO:0016740">
    <property type="term" value="F:transferase activity"/>
    <property type="evidence" value="ECO:0007669"/>
    <property type="project" value="UniProtKB-KW"/>
</dbReference>
<dbReference type="RefSeq" id="WP_135201154.1">
    <property type="nucleotide sequence ID" value="NZ_SPVG01000080.1"/>
</dbReference>
<dbReference type="AlphaFoldDB" id="A0A4Y9SJJ6"/>
<dbReference type="Gene3D" id="3.40.630.30">
    <property type="match status" value="1"/>
</dbReference>
<comment type="caution">
    <text evidence="1">The sequence shown here is derived from an EMBL/GenBank/DDBJ whole genome shotgun (WGS) entry which is preliminary data.</text>
</comment>
<dbReference type="EMBL" id="SPVG01000080">
    <property type="protein sequence ID" value="TFW26293.1"/>
    <property type="molecule type" value="Genomic_DNA"/>
</dbReference>
<evidence type="ECO:0000313" key="2">
    <source>
        <dbReference type="Proteomes" id="UP000297729"/>
    </source>
</evidence>
<reference evidence="1 2" key="1">
    <citation type="submission" date="2019-03" db="EMBL/GenBank/DDBJ databases">
        <title>Draft Genome Sequence of Duganella callidus sp. nov., a Novel Duganella Species Isolated from Cultivated Soil.</title>
        <authorList>
            <person name="Raths R."/>
            <person name="Peta V."/>
            <person name="Bucking H."/>
        </authorList>
    </citation>
    <scope>NUCLEOTIDE SEQUENCE [LARGE SCALE GENOMIC DNA]</scope>
    <source>
        <strain evidence="1 2">DN04</strain>
    </source>
</reference>
<dbReference type="OrthoDB" id="4966223at2"/>
<dbReference type="SUPFAM" id="SSF55729">
    <property type="entry name" value="Acyl-CoA N-acyltransferases (Nat)"/>
    <property type="match status" value="1"/>
</dbReference>
<keyword evidence="1" id="KW-0808">Transferase</keyword>
<protein>
    <submittedName>
        <fullName evidence="1">N-acetyltransferase</fullName>
    </submittedName>
</protein>
<name>A0A4Y9SJJ6_9BURK</name>
<accession>A0A4Y9SJJ6</accession>
<organism evidence="1 2">
    <name type="scientific">Duganella callida</name>
    <dbReference type="NCBI Taxonomy" id="2561932"/>
    <lineage>
        <taxon>Bacteria</taxon>
        <taxon>Pseudomonadati</taxon>
        <taxon>Pseudomonadota</taxon>
        <taxon>Betaproteobacteria</taxon>
        <taxon>Burkholderiales</taxon>
        <taxon>Oxalobacteraceae</taxon>
        <taxon>Telluria group</taxon>
        <taxon>Duganella</taxon>
    </lineage>
</organism>
<proteinExistence type="predicted"/>